<feature type="region of interest" description="Disordered" evidence="1">
    <location>
        <begin position="124"/>
        <end position="152"/>
    </location>
</feature>
<feature type="region of interest" description="Disordered" evidence="1">
    <location>
        <begin position="167"/>
        <end position="196"/>
    </location>
</feature>
<evidence type="ECO:0008006" key="4">
    <source>
        <dbReference type="Google" id="ProtNLM"/>
    </source>
</evidence>
<organism evidence="2 3">
    <name type="scientific">Prorocentrum cordatum</name>
    <dbReference type="NCBI Taxonomy" id="2364126"/>
    <lineage>
        <taxon>Eukaryota</taxon>
        <taxon>Sar</taxon>
        <taxon>Alveolata</taxon>
        <taxon>Dinophyceae</taxon>
        <taxon>Prorocentrales</taxon>
        <taxon>Prorocentraceae</taxon>
        <taxon>Prorocentrum</taxon>
    </lineage>
</organism>
<feature type="compositionally biased region" description="Basic and acidic residues" evidence="1">
    <location>
        <begin position="1"/>
        <end position="10"/>
    </location>
</feature>
<evidence type="ECO:0000313" key="2">
    <source>
        <dbReference type="EMBL" id="CAK0881836.1"/>
    </source>
</evidence>
<evidence type="ECO:0000313" key="3">
    <source>
        <dbReference type="Proteomes" id="UP001189429"/>
    </source>
</evidence>
<evidence type="ECO:0000256" key="1">
    <source>
        <dbReference type="SAM" id="MobiDB-lite"/>
    </source>
</evidence>
<dbReference type="EMBL" id="CAUYUJ010018233">
    <property type="protein sequence ID" value="CAK0881836.1"/>
    <property type="molecule type" value="Genomic_DNA"/>
</dbReference>
<accession>A0ABN9W6R3</accession>
<comment type="caution">
    <text evidence="2">The sequence shown here is derived from an EMBL/GenBank/DDBJ whole genome shotgun (WGS) entry which is preliminary data.</text>
</comment>
<gene>
    <name evidence="2" type="ORF">PCOR1329_LOCUS64549</name>
</gene>
<name>A0ABN9W6R3_9DINO</name>
<protein>
    <recommendedName>
        <fullName evidence="4">Poly(ADP-ribose) glycohydrolase</fullName>
    </recommendedName>
</protein>
<reference evidence="2" key="1">
    <citation type="submission" date="2023-10" db="EMBL/GenBank/DDBJ databases">
        <authorList>
            <person name="Chen Y."/>
            <person name="Shah S."/>
            <person name="Dougan E. K."/>
            <person name="Thang M."/>
            <person name="Chan C."/>
        </authorList>
    </citation>
    <scope>NUCLEOTIDE SEQUENCE [LARGE SCALE GENOMIC DNA]</scope>
</reference>
<proteinExistence type="predicted"/>
<sequence length="831" mass="89957">MTFPEIRRPESWQWRDQGTSRREPKVKGGVCEYECYVLGPLRDFVAAGGGNRRGQPFARRRAQDGEDVKDELDVMTSVSQPARCVLTGEPLMEVVVVEGDGGKTGVVPLAVDGVDVTARLGSKLESTSGQQDVDRSGPLRGEGVGHCDGESKLEGFDVKKDFGYRRPLRDEGVGPGEDESELVQAAPRSRTSTTANPCVARGVGHCEFDGKLEGIDALHDVDHGRLLRSDGVDHSECEGKLGGIDMLKDVDHGKLDGSDVLKDVGYVGPLRGEGVGHGECEVKQEGIDVMQDVDHGPLRGEGVGHGECEVKLGGPGVTKCKLVGIGKQGRPRKKGKAAQATESAAGLRAAGDAVERARQELSLASAECREPEAQLAAARADLAIEEIEVRAVAVELAALGGAWDELFTCFRLPGAQSQPFRPRASPDRGDLRAAALRGWLDCTSPGFDPIWGVFHEAVTDVVAGFRLGQTWSAAAVDFMSGLLSQLPGYLELRRGLDQTLGAAHFEFHQQFEASLSADSEERVCFGGLLTAVLFSGELDGSIKRCISGPDDWGRPSCPGGLYHAFDHVIMLVAFRKKLDVFSCFSRWKWVSAMSIEYFQQSGLEFGLRDILTKDALKLQDTQREVLDESRQFNFCYISEHSGCMLNDYTLVKDVSPPGTRHRLLLLPSDREENNANVMGSGNLALSISEMLARGEGKFCQLLGCSEIPVSAAWMEIHRALERRWAAHEAPLLTAELWELAVAGRADLSPCDLVASANMYGPELPLLAHAYPEASMLHFASRIPGLSRCTRRASQRCRTCSSSSPSCFSGGSVAGELCSPQTRSSSCRRTIR</sequence>
<feature type="compositionally biased region" description="Basic and acidic residues" evidence="1">
    <location>
        <begin position="132"/>
        <end position="152"/>
    </location>
</feature>
<keyword evidence="3" id="KW-1185">Reference proteome</keyword>
<feature type="region of interest" description="Disordered" evidence="1">
    <location>
        <begin position="1"/>
        <end position="26"/>
    </location>
</feature>
<dbReference type="Proteomes" id="UP001189429">
    <property type="component" value="Unassembled WGS sequence"/>
</dbReference>